<evidence type="ECO:0008006" key="3">
    <source>
        <dbReference type="Google" id="ProtNLM"/>
    </source>
</evidence>
<organism evidence="1 2">
    <name type="scientific">Aeromicrobium panaciterrae</name>
    <dbReference type="NCBI Taxonomy" id="363861"/>
    <lineage>
        <taxon>Bacteria</taxon>
        <taxon>Bacillati</taxon>
        <taxon>Actinomycetota</taxon>
        <taxon>Actinomycetes</taxon>
        <taxon>Propionibacteriales</taxon>
        <taxon>Nocardioidaceae</taxon>
        <taxon>Aeromicrobium</taxon>
    </lineage>
</organism>
<dbReference type="InterPro" id="IPR009351">
    <property type="entry name" value="AlkZ-like"/>
</dbReference>
<reference evidence="1 2" key="1">
    <citation type="submission" date="2023-07" db="EMBL/GenBank/DDBJ databases">
        <title>Sorghum-associated microbial communities from plants grown in Nebraska, USA.</title>
        <authorList>
            <person name="Schachtman D."/>
        </authorList>
    </citation>
    <scope>NUCLEOTIDE SEQUENCE [LARGE SCALE GENOMIC DNA]</scope>
    <source>
        <strain evidence="1 2">BE248</strain>
    </source>
</reference>
<name>A0ABU1UML1_9ACTN</name>
<dbReference type="PANTHER" id="PTHR38479">
    <property type="entry name" value="LMO0824 PROTEIN"/>
    <property type="match status" value="1"/>
</dbReference>
<keyword evidence="2" id="KW-1185">Reference proteome</keyword>
<protein>
    <recommendedName>
        <fullName evidence="3">Winged helix DNA-binding domain-containing protein</fullName>
    </recommendedName>
</protein>
<dbReference type="Proteomes" id="UP001257739">
    <property type="component" value="Unassembled WGS sequence"/>
</dbReference>
<dbReference type="Pfam" id="PF06224">
    <property type="entry name" value="AlkZ-like"/>
    <property type="match status" value="1"/>
</dbReference>
<proteinExistence type="predicted"/>
<dbReference type="EMBL" id="JAVDWH010000001">
    <property type="protein sequence ID" value="MDR7086398.1"/>
    <property type="molecule type" value="Genomic_DNA"/>
</dbReference>
<evidence type="ECO:0000313" key="1">
    <source>
        <dbReference type="EMBL" id="MDR7086398.1"/>
    </source>
</evidence>
<accession>A0ABU1UML1</accession>
<gene>
    <name evidence="1" type="ORF">J2X11_001237</name>
</gene>
<sequence>MKPSISGRLHAQGLDTPRFGTAIEVVRHLGCVQSQLHDMGLWAVAKRTTGLTKSDLDAAFARGDFLRTHVLRPTWHFVDPSDIHWLLTVTAPRIRQMMSSSNNTIGLSPDKLDRSAEVIVEALSDGPRTRPELGTALADAGVDPTGHLIHMAMNAEIEALVVNGPMRGKQHTYVLLDSVVTAPPAQPRDELLALIARRYARGHGPIRDKDLAWWTSLTLTDSRRALELGELRPTDIDGETYWSHDELVEAEQPAAMLLSNFDEYISYARDPGDYERFDGTAEQMMRSTGLLAIDGQLAGLWTRTIKSKAVTITVRCSPRVTTAIKRALESEAAAFGRFVEREPELQITD</sequence>
<dbReference type="PANTHER" id="PTHR38479:SF2">
    <property type="entry name" value="WINGED HELIX DNA-BINDING DOMAIN-CONTAINING PROTEIN"/>
    <property type="match status" value="1"/>
</dbReference>
<comment type="caution">
    <text evidence="1">The sequence shown here is derived from an EMBL/GenBank/DDBJ whole genome shotgun (WGS) entry which is preliminary data.</text>
</comment>
<evidence type="ECO:0000313" key="2">
    <source>
        <dbReference type="Proteomes" id="UP001257739"/>
    </source>
</evidence>
<dbReference type="RefSeq" id="WP_309968148.1">
    <property type="nucleotide sequence ID" value="NZ_JAVDWH010000001.1"/>
</dbReference>